<feature type="chain" id="PRO_5030504038" evidence="3">
    <location>
        <begin position="18"/>
        <end position="189"/>
    </location>
</feature>
<reference evidence="4" key="1">
    <citation type="submission" date="2021-01" db="EMBL/GenBank/DDBJ databases">
        <authorList>
            <person name="Corre E."/>
            <person name="Pelletier E."/>
            <person name="Niang G."/>
            <person name="Scheremetjew M."/>
            <person name="Finn R."/>
            <person name="Kale V."/>
            <person name="Holt S."/>
            <person name="Cochrane G."/>
            <person name="Meng A."/>
            <person name="Brown T."/>
            <person name="Cohen L."/>
        </authorList>
    </citation>
    <scope>NUCLEOTIDE SEQUENCE</scope>
    <source>
        <strain evidence="4">CCMP1374</strain>
    </source>
</reference>
<feature type="region of interest" description="Disordered" evidence="1">
    <location>
        <begin position="69"/>
        <end position="93"/>
    </location>
</feature>
<evidence type="ECO:0000313" key="4">
    <source>
        <dbReference type="EMBL" id="CAD8503311.1"/>
    </source>
</evidence>
<name>A0A7S0HW06_9EUKA</name>
<dbReference type="AlphaFoldDB" id="A0A7S0HW06"/>
<keyword evidence="2" id="KW-0472">Membrane</keyword>
<keyword evidence="2" id="KW-1133">Transmembrane helix</keyword>
<dbReference type="EMBL" id="HBEP01030131">
    <property type="protein sequence ID" value="CAD8503311.1"/>
    <property type="molecule type" value="Transcribed_RNA"/>
</dbReference>
<evidence type="ECO:0000256" key="2">
    <source>
        <dbReference type="SAM" id="Phobius"/>
    </source>
</evidence>
<keyword evidence="2" id="KW-0812">Transmembrane</keyword>
<evidence type="ECO:0000256" key="3">
    <source>
        <dbReference type="SAM" id="SignalP"/>
    </source>
</evidence>
<gene>
    <name evidence="4" type="ORF">PANT1444_LOCUS17086</name>
</gene>
<evidence type="ECO:0000256" key="1">
    <source>
        <dbReference type="SAM" id="MobiDB-lite"/>
    </source>
</evidence>
<proteinExistence type="predicted"/>
<feature type="transmembrane region" description="Helical" evidence="2">
    <location>
        <begin position="156"/>
        <end position="177"/>
    </location>
</feature>
<accession>A0A7S0HW06</accession>
<sequence length="189" mass="20685">MQLQVATLLLCVRGATGLHARPALLLSPRLVSRLRSAAPVCADADGDSDELAKAKELAKFRRIRDEQDGEDDELAKARRRRDEQALQSEWGDGLSKNAQERDDALRADELSMLRQRIDLIETKETQIGEMKVQLRAMGAPLGLQLVNESDEITASAWVFVGLNVVVFLYAAYTLLVAPLANSASLLTGG</sequence>
<feature type="compositionally biased region" description="Basic and acidic residues" evidence="1">
    <location>
        <begin position="74"/>
        <end position="84"/>
    </location>
</feature>
<feature type="signal peptide" evidence="3">
    <location>
        <begin position="1"/>
        <end position="17"/>
    </location>
</feature>
<organism evidence="4">
    <name type="scientific">Phaeocystis antarctica</name>
    <dbReference type="NCBI Taxonomy" id="33657"/>
    <lineage>
        <taxon>Eukaryota</taxon>
        <taxon>Haptista</taxon>
        <taxon>Haptophyta</taxon>
        <taxon>Prymnesiophyceae</taxon>
        <taxon>Phaeocystales</taxon>
        <taxon>Phaeocystaceae</taxon>
        <taxon>Phaeocystis</taxon>
    </lineage>
</organism>
<protein>
    <submittedName>
        <fullName evidence="4">Uncharacterized protein</fullName>
    </submittedName>
</protein>
<keyword evidence="3" id="KW-0732">Signal</keyword>